<dbReference type="Proteomes" id="UP000051581">
    <property type="component" value="Unassembled WGS sequence"/>
</dbReference>
<gene>
    <name evidence="1" type="ORF">FD17_GL002036</name>
</gene>
<accession>A0A0R1KTE4</accession>
<dbReference type="GO" id="GO:0016811">
    <property type="term" value="F:hydrolase activity, acting on carbon-nitrogen (but not peptide) bonds, in linear amides"/>
    <property type="evidence" value="ECO:0007669"/>
    <property type="project" value="InterPro"/>
</dbReference>
<sequence>MKENMNMTVRVGIASNHLIHPTDRFGTNFIDYIQRDYVTGLRQAGTLPVVLPLGDPKDAEDYISGVDGLLLSGGQGVSPILYGEEPLAEVAETDIYRDEFEISLIRAAQDAGKPVIGICRGMQIINVALGGTLYQDVYKQAGATEKHNQYPTSWEIPTHHITTAEDSWLNRILGERFAVNSFHHQGLHEPGENLKVIARSDDKVAEAVESDDGKIIGVEFHPEMMRVAHPEFQKIFDYFVNLVQNNTHN</sequence>
<dbReference type="InterPro" id="IPR029062">
    <property type="entry name" value="Class_I_gatase-like"/>
</dbReference>
<dbReference type="EMBL" id="AZEA01000041">
    <property type="protein sequence ID" value="KRK86496.1"/>
    <property type="molecule type" value="Genomic_DNA"/>
</dbReference>
<proteinExistence type="predicted"/>
<protein>
    <submittedName>
        <fullName evidence="1">Peptidase C26</fullName>
    </submittedName>
</protein>
<dbReference type="PROSITE" id="PS51273">
    <property type="entry name" value="GATASE_TYPE_1"/>
    <property type="match status" value="1"/>
</dbReference>
<dbReference type="AlphaFoldDB" id="A0A0R1KTE4"/>
<dbReference type="Gene3D" id="3.40.50.880">
    <property type="match status" value="1"/>
</dbReference>
<dbReference type="PANTHER" id="PTHR43235:SF1">
    <property type="entry name" value="GLUTAMINE AMIDOTRANSFERASE PB2B2.05-RELATED"/>
    <property type="match status" value="1"/>
</dbReference>
<dbReference type="PATRIC" id="fig|1423808.3.peg.2059"/>
<dbReference type="SUPFAM" id="SSF52317">
    <property type="entry name" value="Class I glutamine amidotransferase-like"/>
    <property type="match status" value="1"/>
</dbReference>
<dbReference type="GO" id="GO:0005829">
    <property type="term" value="C:cytosol"/>
    <property type="evidence" value="ECO:0007669"/>
    <property type="project" value="TreeGrafter"/>
</dbReference>
<dbReference type="Pfam" id="PF07722">
    <property type="entry name" value="Peptidase_C26"/>
    <property type="match status" value="1"/>
</dbReference>
<evidence type="ECO:0000313" key="1">
    <source>
        <dbReference type="EMBL" id="KRK86496.1"/>
    </source>
</evidence>
<evidence type="ECO:0000313" key="2">
    <source>
        <dbReference type="Proteomes" id="UP000051581"/>
    </source>
</evidence>
<dbReference type="InterPro" id="IPR011697">
    <property type="entry name" value="Peptidase_C26"/>
</dbReference>
<dbReference type="CDD" id="cd01745">
    <property type="entry name" value="GATase1_2"/>
    <property type="match status" value="1"/>
</dbReference>
<dbReference type="InterPro" id="IPR044668">
    <property type="entry name" value="PuuD-like"/>
</dbReference>
<reference evidence="1 2" key="1">
    <citation type="journal article" date="2015" name="Genome Announc.">
        <title>Expanding the biotechnology potential of lactobacilli through comparative genomics of 213 strains and associated genera.</title>
        <authorList>
            <person name="Sun Z."/>
            <person name="Harris H.M."/>
            <person name="McCann A."/>
            <person name="Guo C."/>
            <person name="Argimon S."/>
            <person name="Zhang W."/>
            <person name="Yang X."/>
            <person name="Jeffery I.B."/>
            <person name="Cooney J.C."/>
            <person name="Kagawa T.F."/>
            <person name="Liu W."/>
            <person name="Song Y."/>
            <person name="Salvetti E."/>
            <person name="Wrobel A."/>
            <person name="Rasinkangas P."/>
            <person name="Parkhill J."/>
            <person name="Rea M.C."/>
            <person name="O'Sullivan O."/>
            <person name="Ritari J."/>
            <person name="Douillard F.P."/>
            <person name="Paul Ross R."/>
            <person name="Yang R."/>
            <person name="Briner A.E."/>
            <person name="Felis G.E."/>
            <person name="de Vos W.M."/>
            <person name="Barrangou R."/>
            <person name="Klaenhammer T.R."/>
            <person name="Caufield P.W."/>
            <person name="Cui Y."/>
            <person name="Zhang H."/>
            <person name="O'Toole P.W."/>
        </authorList>
    </citation>
    <scope>NUCLEOTIDE SEQUENCE [LARGE SCALE GENOMIC DNA]</scope>
    <source>
        <strain evidence="1 2">DSM 19904</strain>
    </source>
</reference>
<keyword evidence="2" id="KW-1185">Reference proteome</keyword>
<dbReference type="PANTHER" id="PTHR43235">
    <property type="entry name" value="GLUTAMINE AMIDOTRANSFERASE PB2B2.05-RELATED"/>
    <property type="match status" value="1"/>
</dbReference>
<comment type="caution">
    <text evidence="1">The sequence shown here is derived from an EMBL/GenBank/DDBJ whole genome shotgun (WGS) entry which is preliminary data.</text>
</comment>
<name>A0A0R1KTE4_9LACO</name>
<organism evidence="1 2">
    <name type="scientific">Lentilactobacillus sunkii DSM 19904</name>
    <dbReference type="NCBI Taxonomy" id="1423808"/>
    <lineage>
        <taxon>Bacteria</taxon>
        <taxon>Bacillati</taxon>
        <taxon>Bacillota</taxon>
        <taxon>Bacilli</taxon>
        <taxon>Lactobacillales</taxon>
        <taxon>Lactobacillaceae</taxon>
        <taxon>Lentilactobacillus</taxon>
    </lineage>
</organism>